<dbReference type="HOGENOM" id="CLU_030130_3_7_6"/>
<organism evidence="7 8">
    <name type="scientific">Candidatus Francisella endociliophora</name>
    <dbReference type="NCBI Taxonomy" id="653937"/>
    <lineage>
        <taxon>Bacteria</taxon>
        <taxon>Pseudomonadati</taxon>
        <taxon>Pseudomonadota</taxon>
        <taxon>Gammaproteobacteria</taxon>
        <taxon>Thiotrichales</taxon>
        <taxon>Francisellaceae</taxon>
        <taxon>Francisella</taxon>
    </lineage>
</organism>
<name>A0A097ER38_9GAMM</name>
<evidence type="ECO:0000256" key="1">
    <source>
        <dbReference type="ARBA" id="ARBA00010613"/>
    </source>
</evidence>
<evidence type="ECO:0000256" key="5">
    <source>
        <dbReference type="ARBA" id="ARBA00072139"/>
    </source>
</evidence>
<dbReference type="Pfam" id="PF00795">
    <property type="entry name" value="CN_hydrolase"/>
    <property type="match status" value="1"/>
</dbReference>
<evidence type="ECO:0000256" key="4">
    <source>
        <dbReference type="ARBA" id="ARBA00052904"/>
    </source>
</evidence>
<dbReference type="PANTHER" id="PTHR47799">
    <property type="entry name" value="OMEGA-AMIDASE YAFV"/>
    <property type="match status" value="1"/>
</dbReference>
<dbReference type="GO" id="GO:0050152">
    <property type="term" value="F:omega-amidase activity"/>
    <property type="evidence" value="ECO:0007669"/>
    <property type="project" value="UniProtKB-EC"/>
</dbReference>
<dbReference type="SUPFAM" id="SSF56317">
    <property type="entry name" value="Carbon-nitrogen hydrolase"/>
    <property type="match status" value="1"/>
</dbReference>
<keyword evidence="2 7" id="KW-0378">Hydrolase</keyword>
<dbReference type="NCBIfam" id="NF007757">
    <property type="entry name" value="PRK10438.1"/>
    <property type="match status" value="1"/>
</dbReference>
<dbReference type="EMBL" id="CP009574">
    <property type="protein sequence ID" value="AIT10043.1"/>
    <property type="molecule type" value="Genomic_DNA"/>
</dbReference>
<dbReference type="AlphaFoldDB" id="A0A097ER38"/>
<dbReference type="RefSeq" id="WP_040010418.1">
    <property type="nucleotide sequence ID" value="NZ_CP009574.1"/>
</dbReference>
<dbReference type="InterPro" id="IPR003010">
    <property type="entry name" value="C-N_Hydrolase"/>
</dbReference>
<dbReference type="STRING" id="1547445.LO80_08705"/>
<evidence type="ECO:0000259" key="6">
    <source>
        <dbReference type="PROSITE" id="PS50263"/>
    </source>
</evidence>
<dbReference type="Proteomes" id="UP000029672">
    <property type="component" value="Chromosome"/>
</dbReference>
<dbReference type="FunFam" id="3.60.110.10:FF:000004">
    <property type="entry name" value="Carbon-nitrogen hydrolase"/>
    <property type="match status" value="1"/>
</dbReference>
<feature type="domain" description="CN hydrolase" evidence="6">
    <location>
        <begin position="4"/>
        <end position="233"/>
    </location>
</feature>
<dbReference type="InterPro" id="IPR052737">
    <property type="entry name" value="Omega-amidase_YafV"/>
</dbReference>
<sequence>MSKLKVNIIQSDIVWDNKQQNYTNLESKISKVSSGTDLVVLCEMFNTGFIMNPTNEACSQEDIVEWMYSQVKDKNFAIVGSAATFTDDKIANRLYFVTPDKQVFTYDKNHLFIHAGENKKYSGGNQRKIIEYKGFRILLTVCFDLRFPVFNCNNNDYDILLNVACWPESRREHWKALLKARAIENQTYVIACNRVGSDPSLAYAGDSMIIDYNGDILAHEEYKESVLAAELDKNKQEEHREKFNFLASQDSFTLHL</sequence>
<comment type="similarity">
    <text evidence="1">Belongs to the carbon-nitrogen hydrolase superfamily. NIT1/NIT2 family.</text>
</comment>
<dbReference type="CDD" id="cd07575">
    <property type="entry name" value="Xc-1258_like"/>
    <property type="match status" value="1"/>
</dbReference>
<evidence type="ECO:0000256" key="3">
    <source>
        <dbReference type="ARBA" id="ARBA00039118"/>
    </source>
</evidence>
<accession>A0A097ER38</accession>
<dbReference type="Gene3D" id="3.60.110.10">
    <property type="entry name" value="Carbon-nitrogen hydrolase"/>
    <property type="match status" value="1"/>
</dbReference>
<proteinExistence type="inferred from homology"/>
<dbReference type="PANTHER" id="PTHR47799:SF1">
    <property type="entry name" value="OMEGA-AMIDASE YAFV"/>
    <property type="match status" value="1"/>
</dbReference>
<keyword evidence="8" id="KW-1185">Reference proteome</keyword>
<evidence type="ECO:0000313" key="8">
    <source>
        <dbReference type="Proteomes" id="UP000029672"/>
    </source>
</evidence>
<dbReference type="PROSITE" id="PS50263">
    <property type="entry name" value="CN_HYDROLASE"/>
    <property type="match status" value="1"/>
</dbReference>
<dbReference type="InterPro" id="IPR036526">
    <property type="entry name" value="C-N_Hydrolase_sf"/>
</dbReference>
<reference evidence="7 8" key="1">
    <citation type="submission" date="2014-10" db="EMBL/GenBank/DDBJ databases">
        <title>Whole genome sequence of Francisella endociliophora strain FSC1006, isolated from a laboratory culture of the marine ciliate Euplotes raikovi.</title>
        <authorList>
            <person name="Granberg M."/>
            <person name="Backman S."/>
            <person name="Lundmark E."/>
            <person name="Nilsson E."/>
            <person name="Karlsson E."/>
            <person name="Thelaus J."/>
            <person name="Ohrman C."/>
            <person name="Larkeryd A."/>
            <person name="Stenberg P."/>
        </authorList>
    </citation>
    <scope>NUCLEOTIDE SEQUENCE [LARGE SCALE GENOMIC DNA]</scope>
    <source>
        <strain evidence="7 8">FSC1006</strain>
    </source>
</reference>
<protein>
    <recommendedName>
        <fullName evidence="5">Omega-amidase YafV</fullName>
        <ecNumber evidence="3">3.5.1.3</ecNumber>
    </recommendedName>
</protein>
<comment type="catalytic activity">
    <reaction evidence="4">
        <text>a monoamide of a dicarboxylate + H2O = a dicarboxylate + NH4(+)</text>
        <dbReference type="Rhea" id="RHEA:11716"/>
        <dbReference type="ChEBI" id="CHEBI:15377"/>
        <dbReference type="ChEBI" id="CHEBI:28938"/>
        <dbReference type="ChEBI" id="CHEBI:28965"/>
        <dbReference type="ChEBI" id="CHEBI:77450"/>
        <dbReference type="EC" id="3.5.1.3"/>
    </reaction>
</comment>
<dbReference type="eggNOG" id="COG0388">
    <property type="taxonomic scope" value="Bacteria"/>
</dbReference>
<dbReference type="EC" id="3.5.1.3" evidence="3"/>
<dbReference type="OrthoDB" id="9811121at2"/>
<evidence type="ECO:0000313" key="7">
    <source>
        <dbReference type="EMBL" id="AIT10043.1"/>
    </source>
</evidence>
<dbReference type="KEGG" id="frf:LO80_08705"/>
<evidence type="ECO:0000256" key="2">
    <source>
        <dbReference type="ARBA" id="ARBA00022801"/>
    </source>
</evidence>
<gene>
    <name evidence="7" type="ORF">LO80_08705</name>
</gene>
<dbReference type="GO" id="GO:0106008">
    <property type="term" value="F:2-oxoglutaramate amidase activity"/>
    <property type="evidence" value="ECO:0007669"/>
    <property type="project" value="TreeGrafter"/>
</dbReference>